<protein>
    <submittedName>
        <fullName evidence="11">PTS system, cellobiose-specific IIC component</fullName>
    </submittedName>
</protein>
<accession>A0A2K8NRA3</accession>
<keyword evidence="7 9" id="KW-0472">Membrane</keyword>
<evidence type="ECO:0000256" key="6">
    <source>
        <dbReference type="ARBA" id="ARBA00022989"/>
    </source>
</evidence>
<dbReference type="GO" id="GO:0005886">
    <property type="term" value="C:plasma membrane"/>
    <property type="evidence" value="ECO:0007669"/>
    <property type="project" value="UniProtKB-SubCell"/>
</dbReference>
<evidence type="ECO:0000256" key="7">
    <source>
        <dbReference type="ARBA" id="ARBA00023136"/>
    </source>
</evidence>
<dbReference type="InterPro" id="IPR051088">
    <property type="entry name" value="PTS_Sugar-EIIC/EIIB"/>
</dbReference>
<evidence type="ECO:0000313" key="11">
    <source>
        <dbReference type="EMBL" id="ATZ16317.1"/>
    </source>
</evidence>
<feature type="transmembrane region" description="Helical" evidence="9">
    <location>
        <begin position="481"/>
        <end position="504"/>
    </location>
</feature>
<feature type="transmembrane region" description="Helical" evidence="9">
    <location>
        <begin position="111"/>
        <end position="132"/>
    </location>
</feature>
<dbReference type="PROSITE" id="PS51105">
    <property type="entry name" value="PTS_EIIC_TYPE_3"/>
    <property type="match status" value="1"/>
</dbReference>
<dbReference type="KEGG" id="efr:EFREU_v1c02910"/>
<sequence>MKNSDKNLNTALRTQNKKQKFAKFRENSMNGIIKVGSSVGNNRFLVAIRDAFMLPFTLTTGAAIPLIMSNVFFHKNSMIAGFIKSAKGDKDWTSEGLEWVHKLIGSPLENVFWAVMAGFAIYVAVGMGYFLAKSYGKDGIIAAALSVAVFFAMKPLDGVNQVVVGGDNAGEVSTFATNFLSTNGMLIALLASMLATWMYCKLMDVKWLVPKMPDAVPPMVAKAFGAIFVSAIVLTSFSFLNSFWNVLATEVDIRGEISATTDNNGVITTTTYSRQLATLFIALEFGLAKPLMGLSGNVGVTIVISFLVAFFWFFGIHGTNILTPVTAIIWDANILRNAAYWAKWKTGDYGTDYWTDVINVSGVDQAGLMPIPMAGLGYIGGTGATLGFLIGLLIFTKSKVHKDIAKLSIVPALFGINEPVNFGVPIVLNPIYFIPYTFGFVLVYTMGHVWILIHWIRPGVVWTPTMPFGINILFATDFDWWSILVSVVQLALSFLVWLPFVFIGPKYQAKVEEKARLKKEEEKQARLAEKAAKAKELEKREEVLTEA</sequence>
<proteinExistence type="predicted"/>
<dbReference type="Proteomes" id="UP000232222">
    <property type="component" value="Chromosome"/>
</dbReference>
<dbReference type="PANTHER" id="PTHR33989:SF4">
    <property type="entry name" value="PTS SYSTEM N,N'-DIACETYLCHITOBIOSE-SPECIFIC EIIC COMPONENT"/>
    <property type="match status" value="1"/>
</dbReference>
<evidence type="ECO:0000259" key="10">
    <source>
        <dbReference type="PROSITE" id="PS51105"/>
    </source>
</evidence>
<keyword evidence="6 9" id="KW-1133">Transmembrane helix</keyword>
<dbReference type="InterPro" id="IPR003352">
    <property type="entry name" value="PTS_EIIC"/>
</dbReference>
<comment type="subcellular location">
    <subcellularLocation>
        <location evidence="1">Cell membrane</location>
        <topology evidence="1">Multi-pass membrane protein</topology>
    </subcellularLocation>
</comment>
<feature type="transmembrane region" description="Helical" evidence="9">
    <location>
        <begin position="52"/>
        <end position="73"/>
    </location>
</feature>
<feature type="domain" description="PTS EIIC type-3" evidence="10">
    <location>
        <begin position="28"/>
        <end position="500"/>
    </location>
</feature>
<evidence type="ECO:0000256" key="5">
    <source>
        <dbReference type="ARBA" id="ARBA00022692"/>
    </source>
</evidence>
<gene>
    <name evidence="11" type="primary">celB</name>
    <name evidence="11" type="ORF">EFREU_v1c02910</name>
</gene>
<feature type="transmembrane region" description="Helical" evidence="9">
    <location>
        <begin position="294"/>
        <end position="314"/>
    </location>
</feature>
<keyword evidence="4" id="KW-0762">Sugar transport</keyword>
<feature type="transmembrane region" description="Helical" evidence="9">
    <location>
        <begin position="433"/>
        <end position="452"/>
    </location>
</feature>
<dbReference type="EMBL" id="CP024962">
    <property type="protein sequence ID" value="ATZ16317.1"/>
    <property type="molecule type" value="Genomic_DNA"/>
</dbReference>
<dbReference type="GO" id="GO:1902815">
    <property type="term" value="P:N,N'-diacetylchitobiose import"/>
    <property type="evidence" value="ECO:0007669"/>
    <property type="project" value="TreeGrafter"/>
</dbReference>
<keyword evidence="8" id="KW-0175">Coiled coil</keyword>
<evidence type="ECO:0000313" key="12">
    <source>
        <dbReference type="Proteomes" id="UP000232222"/>
    </source>
</evidence>
<name>A0A2K8NRA3_9MOLU</name>
<reference evidence="11 12" key="1">
    <citation type="submission" date="2017-11" db="EMBL/GenBank/DDBJ databases">
        <title>Genome sequence of Entomoplasma freundtii BARC 318 (ATCC 51999).</title>
        <authorList>
            <person name="Lo W.-S."/>
            <person name="Gasparich G.E."/>
            <person name="Kuo C.-H."/>
        </authorList>
    </citation>
    <scope>NUCLEOTIDE SEQUENCE [LARGE SCALE GENOMIC DNA]</scope>
    <source>
        <strain evidence="11 12">BARC 318</strain>
    </source>
</reference>
<dbReference type="PANTHER" id="PTHR33989">
    <property type="match status" value="1"/>
</dbReference>
<evidence type="ECO:0000256" key="8">
    <source>
        <dbReference type="SAM" id="Coils"/>
    </source>
</evidence>
<feature type="transmembrane region" description="Helical" evidence="9">
    <location>
        <begin position="376"/>
        <end position="395"/>
    </location>
</feature>
<evidence type="ECO:0000256" key="1">
    <source>
        <dbReference type="ARBA" id="ARBA00004651"/>
    </source>
</evidence>
<organism evidence="11 12">
    <name type="scientific">Entomoplasma freundtii</name>
    <dbReference type="NCBI Taxonomy" id="74700"/>
    <lineage>
        <taxon>Bacteria</taxon>
        <taxon>Bacillati</taxon>
        <taxon>Mycoplasmatota</taxon>
        <taxon>Mollicutes</taxon>
        <taxon>Entomoplasmatales</taxon>
        <taxon>Entomoplasmataceae</taxon>
        <taxon>Entomoplasma</taxon>
    </lineage>
</organism>
<feature type="transmembrane region" description="Helical" evidence="9">
    <location>
        <begin position="220"/>
        <end position="240"/>
    </location>
</feature>
<dbReference type="GO" id="GO:0009401">
    <property type="term" value="P:phosphoenolpyruvate-dependent sugar phosphotransferase system"/>
    <property type="evidence" value="ECO:0007669"/>
    <property type="project" value="InterPro"/>
</dbReference>
<evidence type="ECO:0000256" key="3">
    <source>
        <dbReference type="ARBA" id="ARBA00022475"/>
    </source>
</evidence>
<dbReference type="InterPro" id="IPR004501">
    <property type="entry name" value="PTS_EIIC_3"/>
</dbReference>
<keyword evidence="2" id="KW-0813">Transport</keyword>
<dbReference type="GO" id="GO:0008982">
    <property type="term" value="F:protein-N(PI)-phosphohistidine-sugar phosphotransferase activity"/>
    <property type="evidence" value="ECO:0007669"/>
    <property type="project" value="InterPro"/>
</dbReference>
<evidence type="ECO:0000256" key="4">
    <source>
        <dbReference type="ARBA" id="ARBA00022597"/>
    </source>
</evidence>
<keyword evidence="3" id="KW-1003">Cell membrane</keyword>
<keyword evidence="12" id="KW-1185">Reference proteome</keyword>
<keyword evidence="5 9" id="KW-0812">Transmembrane</keyword>
<dbReference type="RefSeq" id="WP_100609268.1">
    <property type="nucleotide sequence ID" value="NZ_CP024962.1"/>
</dbReference>
<feature type="transmembrane region" description="Helical" evidence="9">
    <location>
        <begin position="176"/>
        <end position="199"/>
    </location>
</feature>
<dbReference type="AlphaFoldDB" id="A0A2K8NRA3"/>
<evidence type="ECO:0000256" key="9">
    <source>
        <dbReference type="SAM" id="Phobius"/>
    </source>
</evidence>
<evidence type="ECO:0000256" key="2">
    <source>
        <dbReference type="ARBA" id="ARBA00022448"/>
    </source>
</evidence>
<feature type="coiled-coil region" evidence="8">
    <location>
        <begin position="510"/>
        <end position="547"/>
    </location>
</feature>
<dbReference type="Pfam" id="PF02378">
    <property type="entry name" value="PTS_EIIC"/>
    <property type="match status" value="1"/>
</dbReference>